<dbReference type="RefSeq" id="WP_047261468.1">
    <property type="nucleotide sequence ID" value="NZ_CP011542.1"/>
</dbReference>
<dbReference type="Proteomes" id="UP000035199">
    <property type="component" value="Plasmid phiCmus45274"/>
</dbReference>
<proteinExistence type="predicted"/>
<evidence type="ECO:0000313" key="3">
    <source>
        <dbReference type="Proteomes" id="UP000035199"/>
    </source>
</evidence>
<evidence type="ECO:0000313" key="1">
    <source>
        <dbReference type="EMBL" id="AKK05210.1"/>
    </source>
</evidence>
<geneLocation type="plasmid" evidence="2 3">
    <name>phiCmus45274</name>
</geneLocation>
<organism evidence="1 3">
    <name type="scientific">Corynebacterium mustelae</name>
    <dbReference type="NCBI Taxonomy" id="571915"/>
    <lineage>
        <taxon>Bacteria</taxon>
        <taxon>Bacillati</taxon>
        <taxon>Actinomycetota</taxon>
        <taxon>Actinomycetes</taxon>
        <taxon>Mycobacteriales</taxon>
        <taxon>Corynebacteriaceae</taxon>
        <taxon>Corynebacterium</taxon>
    </lineage>
</organism>
<sequence length="95" mass="10855">MTPIPPCYEVVNLDLPTRDADFHTRIRFAETARAHEATHLLTITGEVRTWLRFGCNQSLPVREPGQKHIELIPYTNIFALLRRRRNNTDTGTAAA</sequence>
<dbReference type="STRING" id="571915.CMUST_04340"/>
<evidence type="ECO:0000313" key="2">
    <source>
        <dbReference type="EMBL" id="AKK07464.1"/>
    </source>
</evidence>
<dbReference type="AlphaFoldDB" id="A0A0G3GXG4"/>
<protein>
    <submittedName>
        <fullName evidence="1">Uncharacterized protein</fullName>
    </submittedName>
</protein>
<keyword evidence="2" id="KW-0614">Plasmid</keyword>
<dbReference type="KEGG" id="cmv:CMUST_04340"/>
<dbReference type="PATRIC" id="fig|571915.4.peg.3406"/>
<dbReference type="Proteomes" id="UP000035199">
    <property type="component" value="Chromosome"/>
</dbReference>
<accession>A0A0G3GXG4</accession>
<gene>
    <name evidence="1" type="ORF">CMUST_04340</name>
    <name evidence="2" type="ORF">CMUST_15880</name>
</gene>
<dbReference type="KEGG" id="cmv:CMUST_15880"/>
<dbReference type="EMBL" id="CP011542">
    <property type="protein sequence ID" value="AKK05210.1"/>
    <property type="molecule type" value="Genomic_DNA"/>
</dbReference>
<name>A0A0G3GXG4_9CORY</name>
<dbReference type="EMBL" id="CP011544">
    <property type="protein sequence ID" value="AKK07464.1"/>
    <property type="molecule type" value="Genomic_DNA"/>
</dbReference>
<reference evidence="3" key="2">
    <citation type="submission" date="2015-05" db="EMBL/GenBank/DDBJ databases">
        <title>Complete genome sequence of Corynebacterium mustelae DSM 45274, isolated from various tissues of a male ferret with lethal sepsis.</title>
        <authorList>
            <person name="Ruckert C."/>
            <person name="Albersmeier A."/>
            <person name="Winkler A."/>
            <person name="Tauch A."/>
        </authorList>
    </citation>
    <scope>NUCLEOTIDE SEQUENCE [LARGE SCALE GENOMIC DNA]</scope>
    <source>
        <strain evidence="3">DSM 45274</strain>
        <plasmid evidence="3">Plasmid phiCmus45274</plasmid>
    </source>
</reference>
<reference evidence="1 3" key="1">
    <citation type="journal article" date="2015" name="Genome Announc.">
        <title>Complete Genome Sequence of the Type Strain Corynebacterium mustelae DSM 45274, Isolated from Various Tissues of a Male Ferret with Lethal Sepsis.</title>
        <authorList>
            <person name="Ruckert C."/>
            <person name="Eimer J."/>
            <person name="Winkler A."/>
            <person name="Tauch A."/>
        </authorList>
    </citation>
    <scope>NUCLEOTIDE SEQUENCE [LARGE SCALE GENOMIC DNA]</scope>
    <source>
        <strain evidence="1 3">DSM 45274</strain>
        <plasmid evidence="2">phiCmus45274</plasmid>
        <plasmid evidence="3">Plasmid phiCmus45274</plasmid>
    </source>
</reference>
<keyword evidence="3" id="KW-1185">Reference proteome</keyword>